<dbReference type="Proteomes" id="UP000735874">
    <property type="component" value="Unassembled WGS sequence"/>
</dbReference>
<organism evidence="7 8">
    <name type="scientific">Phytophthora cactorum</name>
    <dbReference type="NCBI Taxonomy" id="29920"/>
    <lineage>
        <taxon>Eukaryota</taxon>
        <taxon>Sar</taxon>
        <taxon>Stramenopiles</taxon>
        <taxon>Oomycota</taxon>
        <taxon>Peronosporomycetes</taxon>
        <taxon>Peronosporales</taxon>
        <taxon>Peronosporaceae</taxon>
        <taxon>Phytophthora</taxon>
    </lineage>
</organism>
<reference evidence="7 8" key="1">
    <citation type="submission" date="2018-01" db="EMBL/GenBank/DDBJ databases">
        <title>Draft genome of the strawberry crown rot pathogen Phytophthora cactorum.</title>
        <authorList>
            <person name="Armitage A.D."/>
            <person name="Lysoe E."/>
            <person name="Nellist C.F."/>
            <person name="Harrison R.J."/>
            <person name="Brurberg M.B."/>
        </authorList>
    </citation>
    <scope>NUCLEOTIDE SEQUENCE [LARGE SCALE GENOMIC DNA]</scope>
    <source>
        <strain evidence="7 8">10300</strain>
    </source>
</reference>
<dbReference type="Proteomes" id="UP000774804">
    <property type="component" value="Unassembled WGS sequence"/>
</dbReference>
<dbReference type="Proteomes" id="UP000697107">
    <property type="component" value="Unassembled WGS sequence"/>
</dbReference>
<feature type="compositionally biased region" description="Polar residues" evidence="1">
    <location>
        <begin position="44"/>
        <end position="54"/>
    </location>
</feature>
<proteinExistence type="predicted"/>
<evidence type="ECO:0000313" key="3">
    <source>
        <dbReference type="EMBL" id="KAG2867863.1"/>
    </source>
</evidence>
<feature type="region of interest" description="Disordered" evidence="1">
    <location>
        <begin position="1"/>
        <end position="72"/>
    </location>
</feature>
<keyword evidence="2" id="KW-1133">Transmembrane helix</keyword>
<evidence type="ECO:0000313" key="6">
    <source>
        <dbReference type="EMBL" id="KAG3223052.1"/>
    </source>
</evidence>
<evidence type="ECO:0000256" key="2">
    <source>
        <dbReference type="SAM" id="Phobius"/>
    </source>
</evidence>
<evidence type="ECO:0000313" key="7">
    <source>
        <dbReference type="EMBL" id="RAW34999.1"/>
    </source>
</evidence>
<feature type="transmembrane region" description="Helical" evidence="2">
    <location>
        <begin position="313"/>
        <end position="335"/>
    </location>
</feature>
<dbReference type="EMBL" id="RCMI01000093">
    <property type="protein sequence ID" value="KAG2935966.1"/>
    <property type="molecule type" value="Genomic_DNA"/>
</dbReference>
<evidence type="ECO:0000313" key="5">
    <source>
        <dbReference type="EMBL" id="KAG2981067.1"/>
    </source>
</evidence>
<sequence>MTENSGVQESAPLERKDKNKKKRDDEQSKTKKRRRHFREEAQGAPTQEGPQTQEVKPELDQHDPDRVESATSLSPSAIVEMFHLQDEENSSSTSVAITARYLVENETSGDFYQVRTRQRKQHAYASDHNRHRRSSLVKAQQRIRDESNKAENSMCWAILQRDGEKAVVVMLLGIVAGMCWMDAMNLRSGSGYSPRREFDSFVCTYSAGSNRSRQTLFILFKYPSQLSIMNYRCLIRKLSHMNPYRRYNALDSGSAELTSYRLLQAATAFISSALVVLLIGSPSALRLSRAQEASTKWCEDVAPTAPRFQSGIVVLQVCAILNTILITAAWLLVALQCSMTMSSSTSNRSRNVELQEALEDKEKRIYKLQGTDLEGSSAEELKSLIQLHQRAIELTEGVLVSKLQALHRPTAAV</sequence>
<dbReference type="EMBL" id="RCMV01000159">
    <property type="protein sequence ID" value="KAG3223052.1"/>
    <property type="molecule type" value="Genomic_DNA"/>
</dbReference>
<evidence type="ECO:0000313" key="8">
    <source>
        <dbReference type="Proteomes" id="UP000251314"/>
    </source>
</evidence>
<evidence type="ECO:0000313" key="4">
    <source>
        <dbReference type="EMBL" id="KAG2935966.1"/>
    </source>
</evidence>
<name>A0A329SE91_9STRA</name>
<dbReference type="EMBL" id="RCMG01000019">
    <property type="protein sequence ID" value="KAG2867863.1"/>
    <property type="molecule type" value="Genomic_DNA"/>
</dbReference>
<dbReference type="Proteomes" id="UP000760860">
    <property type="component" value="Unassembled WGS sequence"/>
</dbReference>
<keyword evidence="8" id="KW-1185">Reference proteome</keyword>
<dbReference type="EMBL" id="RCML01000318">
    <property type="protein sequence ID" value="KAG2981067.1"/>
    <property type="molecule type" value="Genomic_DNA"/>
</dbReference>
<dbReference type="OrthoDB" id="122988at2759"/>
<dbReference type="VEuPathDB" id="FungiDB:PC110_g8670"/>
<feature type="region of interest" description="Disordered" evidence="1">
    <location>
        <begin position="122"/>
        <end position="143"/>
    </location>
</feature>
<evidence type="ECO:0008006" key="9">
    <source>
        <dbReference type="Google" id="ProtNLM"/>
    </source>
</evidence>
<dbReference type="EMBL" id="MJFZ01000182">
    <property type="protein sequence ID" value="RAW34999.1"/>
    <property type="molecule type" value="Genomic_DNA"/>
</dbReference>
<protein>
    <recommendedName>
        <fullName evidence="9">Transmembrane protein</fullName>
    </recommendedName>
</protein>
<keyword evidence="2" id="KW-0472">Membrane</keyword>
<comment type="caution">
    <text evidence="7">The sequence shown here is derived from an EMBL/GenBank/DDBJ whole genome shotgun (WGS) entry which is preliminary data.</text>
</comment>
<feature type="compositionally biased region" description="Basic and acidic residues" evidence="1">
    <location>
        <begin position="55"/>
        <end position="68"/>
    </location>
</feature>
<accession>A0A329SE91</accession>
<dbReference type="AlphaFoldDB" id="A0A329SE91"/>
<feature type="compositionally biased region" description="Basic and acidic residues" evidence="1">
    <location>
        <begin position="12"/>
        <end position="29"/>
    </location>
</feature>
<reference evidence="3" key="2">
    <citation type="submission" date="2018-10" db="EMBL/GenBank/DDBJ databases">
        <title>Effector identification in a new, highly contiguous assembly of the strawberry crown rot pathogen Phytophthora cactorum.</title>
        <authorList>
            <person name="Armitage A.D."/>
            <person name="Nellist C.F."/>
            <person name="Bates H."/>
            <person name="Vickerstaff R.J."/>
            <person name="Harrison R.J."/>
        </authorList>
    </citation>
    <scope>NUCLEOTIDE SEQUENCE</scope>
    <source>
        <strain evidence="3">15-7</strain>
        <strain evidence="4">4032</strain>
        <strain evidence="5">P415</strain>
        <strain evidence="6">P421</strain>
    </source>
</reference>
<dbReference type="Proteomes" id="UP000251314">
    <property type="component" value="Unassembled WGS sequence"/>
</dbReference>
<keyword evidence="2" id="KW-0812">Transmembrane</keyword>
<evidence type="ECO:0000256" key="1">
    <source>
        <dbReference type="SAM" id="MobiDB-lite"/>
    </source>
</evidence>
<gene>
    <name evidence="7" type="ORF">PC110_g8670</name>
    <name evidence="3" type="ORF">PC113_g1643</name>
    <name evidence="4" type="ORF">PC115_g4765</name>
    <name evidence="5" type="ORF">PC118_g10839</name>
    <name evidence="6" type="ORF">PC129_g6278</name>
</gene>